<reference evidence="3 4" key="1">
    <citation type="submission" date="2023-08" db="EMBL/GenBank/DDBJ databases">
        <authorList>
            <person name="Folkvardsen B D."/>
            <person name="Norman A."/>
        </authorList>
    </citation>
    <scope>NUCLEOTIDE SEQUENCE [LARGE SCALE GENOMIC DNA]</scope>
    <source>
        <strain evidence="3 4">Mu0050</strain>
    </source>
</reference>
<organism evidence="3 4">
    <name type="scientific">[Mycobacterium] wendilense</name>
    <dbReference type="NCBI Taxonomy" id="3064284"/>
    <lineage>
        <taxon>Bacteria</taxon>
        <taxon>Bacillati</taxon>
        <taxon>Actinomycetota</taxon>
        <taxon>Actinomycetes</taxon>
        <taxon>Mycobacteriales</taxon>
        <taxon>Mycobacteriaceae</taxon>
        <taxon>Mycolicibacter</taxon>
    </lineage>
</organism>
<dbReference type="Proteomes" id="UP001190466">
    <property type="component" value="Chromosome"/>
</dbReference>
<feature type="region of interest" description="Disordered" evidence="1">
    <location>
        <begin position="119"/>
        <end position="140"/>
    </location>
</feature>
<keyword evidence="4" id="KW-1185">Reference proteome</keyword>
<feature type="transmembrane region" description="Helical" evidence="2">
    <location>
        <begin position="94"/>
        <end position="117"/>
    </location>
</feature>
<keyword evidence="2" id="KW-0812">Transmembrane</keyword>
<dbReference type="EMBL" id="OY726395">
    <property type="protein sequence ID" value="CAJ1582785.1"/>
    <property type="molecule type" value="Genomic_DNA"/>
</dbReference>
<proteinExistence type="predicted"/>
<protein>
    <recommendedName>
        <fullName evidence="5">Serine/threonine protein kinase</fullName>
    </recommendedName>
</protein>
<feature type="compositionally biased region" description="Pro residues" evidence="1">
    <location>
        <begin position="61"/>
        <end position="74"/>
    </location>
</feature>
<keyword evidence="2" id="KW-1133">Transmembrane helix</keyword>
<evidence type="ECO:0000313" key="3">
    <source>
        <dbReference type="EMBL" id="CAJ1582785.1"/>
    </source>
</evidence>
<evidence type="ECO:0000256" key="2">
    <source>
        <dbReference type="SAM" id="Phobius"/>
    </source>
</evidence>
<feature type="compositionally biased region" description="Acidic residues" evidence="1">
    <location>
        <begin position="1"/>
        <end position="12"/>
    </location>
</feature>
<evidence type="ECO:0008006" key="5">
    <source>
        <dbReference type="Google" id="ProtNLM"/>
    </source>
</evidence>
<evidence type="ECO:0000256" key="1">
    <source>
        <dbReference type="SAM" id="MobiDB-lite"/>
    </source>
</evidence>
<dbReference type="RefSeq" id="WP_316516741.1">
    <property type="nucleotide sequence ID" value="NZ_OY726395.1"/>
</dbReference>
<gene>
    <name evidence="3" type="ORF">MU0050_002279</name>
</gene>
<evidence type="ECO:0000313" key="4">
    <source>
        <dbReference type="Proteomes" id="UP001190466"/>
    </source>
</evidence>
<keyword evidence="2" id="KW-0472">Membrane</keyword>
<feature type="compositionally biased region" description="Low complexity" evidence="1">
    <location>
        <begin position="120"/>
        <end position="137"/>
    </location>
</feature>
<name>A0ABM9MDT1_9MYCO</name>
<feature type="compositionally biased region" description="Low complexity" evidence="1">
    <location>
        <begin position="49"/>
        <end position="60"/>
    </location>
</feature>
<accession>A0ABM9MDT1</accession>
<sequence>MDAEADPPEDEAPVNTENTENTEPLPVVPGSWAAVQRDWEAATSQTSVAAGGAAPSGRPGEAPPHQPPPHPTTLPPFDFSAVEMNRAPARRKRALLVAGAVAGVAALVLGAVSFTVAGSGEDNANTDAAAEASSAGESDAEQRLLARLPGGYPDSACEVVEPPQGTAAQVICEATSEPQAPAATYTLVADEDALTAAFDKMTKRSSIVVCPGRIQSPGPWRRNATPDVVSGIVVCAADREATTVGWTDEASLLLSEIRSEPGARNLEQLFAWWSSHS</sequence>
<feature type="region of interest" description="Disordered" evidence="1">
    <location>
        <begin position="1"/>
        <end position="78"/>
    </location>
</feature>